<comment type="caution">
    <text evidence="2">The sequence shown here is derived from an EMBL/GenBank/DDBJ whole genome shotgun (WGS) entry which is preliminary data.</text>
</comment>
<protein>
    <submittedName>
        <fullName evidence="2">Uncharacterized protein</fullName>
    </submittedName>
</protein>
<keyword evidence="3" id="KW-1185">Reference proteome</keyword>
<evidence type="ECO:0000256" key="1">
    <source>
        <dbReference type="SAM" id="MobiDB-lite"/>
    </source>
</evidence>
<gene>
    <name evidence="2" type="ORF">KFK09_019198</name>
</gene>
<proteinExistence type="predicted"/>
<feature type="compositionally biased region" description="Polar residues" evidence="1">
    <location>
        <begin position="57"/>
        <end position="66"/>
    </location>
</feature>
<evidence type="ECO:0000313" key="3">
    <source>
        <dbReference type="Proteomes" id="UP000829196"/>
    </source>
</evidence>
<evidence type="ECO:0000313" key="2">
    <source>
        <dbReference type="EMBL" id="KAI0500980.1"/>
    </source>
</evidence>
<organism evidence="2 3">
    <name type="scientific">Dendrobium nobile</name>
    <name type="common">Orchid</name>
    <dbReference type="NCBI Taxonomy" id="94219"/>
    <lineage>
        <taxon>Eukaryota</taxon>
        <taxon>Viridiplantae</taxon>
        <taxon>Streptophyta</taxon>
        <taxon>Embryophyta</taxon>
        <taxon>Tracheophyta</taxon>
        <taxon>Spermatophyta</taxon>
        <taxon>Magnoliopsida</taxon>
        <taxon>Liliopsida</taxon>
        <taxon>Asparagales</taxon>
        <taxon>Orchidaceae</taxon>
        <taxon>Epidendroideae</taxon>
        <taxon>Malaxideae</taxon>
        <taxon>Dendrobiinae</taxon>
        <taxon>Dendrobium</taxon>
    </lineage>
</organism>
<reference evidence="2" key="1">
    <citation type="journal article" date="2022" name="Front. Genet.">
        <title>Chromosome-Scale Assembly of the Dendrobium nobile Genome Provides Insights Into the Molecular Mechanism of the Biosynthesis of the Medicinal Active Ingredient of Dendrobium.</title>
        <authorList>
            <person name="Xu Q."/>
            <person name="Niu S.-C."/>
            <person name="Li K.-L."/>
            <person name="Zheng P.-J."/>
            <person name="Zhang X.-J."/>
            <person name="Jia Y."/>
            <person name="Liu Y."/>
            <person name="Niu Y.-X."/>
            <person name="Yu L.-H."/>
            <person name="Chen D.-F."/>
            <person name="Zhang G.-Q."/>
        </authorList>
    </citation>
    <scope>NUCLEOTIDE SEQUENCE</scope>
    <source>
        <tissue evidence="2">Leaf</tissue>
    </source>
</reference>
<feature type="region of interest" description="Disordered" evidence="1">
    <location>
        <begin position="57"/>
        <end position="84"/>
    </location>
</feature>
<dbReference type="Proteomes" id="UP000829196">
    <property type="component" value="Unassembled WGS sequence"/>
</dbReference>
<accession>A0A8T3AXY1</accession>
<sequence>MYHTNSFKYNKESPLCEGKQFAQVALISKVSELQSKSLSLVHRTEAHYLLTSHPKCSSESVSSPKNPRQFKFEKISSPTNLIHH</sequence>
<name>A0A8T3AXY1_DENNO</name>
<dbReference type="EMBL" id="JAGYWB010000013">
    <property type="protein sequence ID" value="KAI0500980.1"/>
    <property type="molecule type" value="Genomic_DNA"/>
</dbReference>
<dbReference type="AlphaFoldDB" id="A0A8T3AXY1"/>